<proteinExistence type="predicted"/>
<keyword evidence="1" id="KW-0472">Membrane</keyword>
<organism evidence="2">
    <name type="scientific">Lepeophtheirus salmonis</name>
    <name type="common">Salmon louse</name>
    <name type="synonym">Caligus salmonis</name>
    <dbReference type="NCBI Taxonomy" id="72036"/>
    <lineage>
        <taxon>Eukaryota</taxon>
        <taxon>Metazoa</taxon>
        <taxon>Ecdysozoa</taxon>
        <taxon>Arthropoda</taxon>
        <taxon>Crustacea</taxon>
        <taxon>Multicrustacea</taxon>
        <taxon>Hexanauplia</taxon>
        <taxon>Copepoda</taxon>
        <taxon>Siphonostomatoida</taxon>
        <taxon>Caligidae</taxon>
        <taxon>Lepeophtheirus</taxon>
    </lineage>
</organism>
<reference evidence="2" key="1">
    <citation type="submission" date="2014-05" db="EMBL/GenBank/DDBJ databases">
        <authorList>
            <person name="Chronopoulou M."/>
        </authorList>
    </citation>
    <scope>NUCLEOTIDE SEQUENCE</scope>
    <source>
        <tissue evidence="2">Whole organism</tissue>
    </source>
</reference>
<evidence type="ECO:0000313" key="2">
    <source>
        <dbReference type="EMBL" id="CDW19335.1"/>
    </source>
</evidence>
<dbReference type="EMBL" id="HACA01001974">
    <property type="protein sequence ID" value="CDW19335.1"/>
    <property type="molecule type" value="Transcribed_RNA"/>
</dbReference>
<accession>A0A0K2T0K6</accession>
<sequence length="88" mass="10500">MFKLLINSRNILKYFHEYTVVYVGYFKNILVVFFYMSNIKGKTLPSQEIKLRHVSGPNKVLYIGMKTNVVTNPFNRNMKITRIIYNFK</sequence>
<feature type="transmembrane region" description="Helical" evidence="1">
    <location>
        <begin position="20"/>
        <end position="37"/>
    </location>
</feature>
<name>A0A0K2T0K6_LEPSM</name>
<evidence type="ECO:0000256" key="1">
    <source>
        <dbReference type="SAM" id="Phobius"/>
    </source>
</evidence>
<keyword evidence="1" id="KW-1133">Transmembrane helix</keyword>
<keyword evidence="1" id="KW-0812">Transmembrane</keyword>
<dbReference type="AlphaFoldDB" id="A0A0K2T0K6"/>
<protein>
    <submittedName>
        <fullName evidence="2">Uncharacterized protein</fullName>
    </submittedName>
</protein>